<dbReference type="InterPro" id="IPR018060">
    <property type="entry name" value="HTH_AraC"/>
</dbReference>
<organism evidence="5 6">
    <name type="scientific">Flagellimonas okinawensis</name>
    <dbReference type="NCBI Taxonomy" id="3031324"/>
    <lineage>
        <taxon>Bacteria</taxon>
        <taxon>Pseudomonadati</taxon>
        <taxon>Bacteroidota</taxon>
        <taxon>Flavobacteriia</taxon>
        <taxon>Flavobacteriales</taxon>
        <taxon>Flavobacteriaceae</taxon>
        <taxon>Flagellimonas</taxon>
    </lineage>
</organism>
<feature type="domain" description="HTH araC/xylS-type" evidence="4">
    <location>
        <begin position="191"/>
        <end position="289"/>
    </location>
</feature>
<keyword evidence="2" id="KW-0238">DNA-binding</keyword>
<keyword evidence="1" id="KW-0805">Transcription regulation</keyword>
<dbReference type="Pfam" id="PF12833">
    <property type="entry name" value="HTH_18"/>
    <property type="match status" value="1"/>
</dbReference>
<dbReference type="Proteomes" id="UP001217083">
    <property type="component" value="Unassembled WGS sequence"/>
</dbReference>
<evidence type="ECO:0000256" key="2">
    <source>
        <dbReference type="ARBA" id="ARBA00023125"/>
    </source>
</evidence>
<name>A0ABT5XTK4_9FLAO</name>
<protein>
    <submittedName>
        <fullName evidence="5">AraC family transcriptional regulator</fullName>
    </submittedName>
</protein>
<reference evidence="5 6" key="1">
    <citation type="submission" date="2023-03" db="EMBL/GenBank/DDBJ databases">
        <title>Muricauda XX sp. nov. and Muricauda XXX sp. nov., two novel species isolated from Okinawa Trough.</title>
        <authorList>
            <person name="Cao W."/>
            <person name="Deng X."/>
        </authorList>
    </citation>
    <scope>NUCLEOTIDE SEQUENCE [LARGE SCALE GENOMIC DNA]</scope>
    <source>
        <strain evidence="5 6">81s02</strain>
    </source>
</reference>
<gene>
    <name evidence="5" type="ORF">PY091_18610</name>
</gene>
<dbReference type="SMART" id="SM00342">
    <property type="entry name" value="HTH_ARAC"/>
    <property type="match status" value="1"/>
</dbReference>
<accession>A0ABT5XTK4</accession>
<dbReference type="SUPFAM" id="SSF46689">
    <property type="entry name" value="Homeodomain-like"/>
    <property type="match status" value="1"/>
</dbReference>
<dbReference type="PRINTS" id="PR00032">
    <property type="entry name" value="HTHARAC"/>
</dbReference>
<dbReference type="InterPro" id="IPR020449">
    <property type="entry name" value="Tscrpt_reg_AraC-type_HTH"/>
</dbReference>
<evidence type="ECO:0000256" key="3">
    <source>
        <dbReference type="ARBA" id="ARBA00023163"/>
    </source>
</evidence>
<keyword evidence="3" id="KW-0804">Transcription</keyword>
<dbReference type="PANTHER" id="PTHR43280:SF32">
    <property type="entry name" value="TRANSCRIPTIONAL REGULATORY PROTEIN"/>
    <property type="match status" value="1"/>
</dbReference>
<evidence type="ECO:0000256" key="1">
    <source>
        <dbReference type="ARBA" id="ARBA00023015"/>
    </source>
</evidence>
<dbReference type="PROSITE" id="PS01124">
    <property type="entry name" value="HTH_ARAC_FAMILY_2"/>
    <property type="match status" value="1"/>
</dbReference>
<dbReference type="Gene3D" id="2.60.120.10">
    <property type="entry name" value="Jelly Rolls"/>
    <property type="match status" value="1"/>
</dbReference>
<comment type="caution">
    <text evidence="5">The sequence shown here is derived from an EMBL/GenBank/DDBJ whole genome shotgun (WGS) entry which is preliminary data.</text>
</comment>
<dbReference type="InterPro" id="IPR009057">
    <property type="entry name" value="Homeodomain-like_sf"/>
</dbReference>
<dbReference type="RefSeq" id="WP_275616854.1">
    <property type="nucleotide sequence ID" value="NZ_JARFVA010000012.1"/>
</dbReference>
<dbReference type="PANTHER" id="PTHR43280">
    <property type="entry name" value="ARAC-FAMILY TRANSCRIPTIONAL REGULATOR"/>
    <property type="match status" value="1"/>
</dbReference>
<proteinExistence type="predicted"/>
<keyword evidence="6" id="KW-1185">Reference proteome</keyword>
<evidence type="ECO:0000313" key="6">
    <source>
        <dbReference type="Proteomes" id="UP001217083"/>
    </source>
</evidence>
<sequence length="297" mass="34353">MKKKLFYDGIYGEDSIEFIREIIHVTTLESVLQRYHGVIKNHVHGNLFQVFLLEEGSLLLSVNDETIEINGTSFFAIPRNVLHGMLVKEEIKGWVITLSDMAIERMLALDTDIIFDIETITIAKFDFEDLLFEHLYTTMHKCINEFNNDLPGKDFALEYLVGMLLIRLYRIPKKGKLTIISSDNAYNIYYRRFLQLISEMNNFKYPIEGYAEQLSISAGHLNRICREVSGKSPKDIVIEHFLDEAKVRLAIFETSIAEISFGLGFESPNYFSRLFKAKLGLTPRDYRKKIGTKNVQD</sequence>
<dbReference type="SUPFAM" id="SSF51215">
    <property type="entry name" value="Regulatory protein AraC"/>
    <property type="match status" value="1"/>
</dbReference>
<dbReference type="InterPro" id="IPR014710">
    <property type="entry name" value="RmlC-like_jellyroll"/>
</dbReference>
<dbReference type="InterPro" id="IPR037923">
    <property type="entry name" value="HTH-like"/>
</dbReference>
<dbReference type="EMBL" id="JARFVA010000012">
    <property type="protein sequence ID" value="MDF0709228.1"/>
    <property type="molecule type" value="Genomic_DNA"/>
</dbReference>
<evidence type="ECO:0000313" key="5">
    <source>
        <dbReference type="EMBL" id="MDF0709228.1"/>
    </source>
</evidence>
<evidence type="ECO:0000259" key="4">
    <source>
        <dbReference type="PROSITE" id="PS01124"/>
    </source>
</evidence>
<dbReference type="Gene3D" id="1.10.10.60">
    <property type="entry name" value="Homeodomain-like"/>
    <property type="match status" value="1"/>
</dbReference>